<dbReference type="EMBL" id="PJQY01003595">
    <property type="protein sequence ID" value="PQM36011.1"/>
    <property type="molecule type" value="Genomic_DNA"/>
</dbReference>
<accession>A0A314UF88</accession>
<dbReference type="PROSITE" id="PS00636">
    <property type="entry name" value="DNAJ_1"/>
    <property type="match status" value="1"/>
</dbReference>
<gene>
    <name evidence="2" type="ORF">Pyn_28006</name>
</gene>
<proteinExistence type="predicted"/>
<dbReference type="AlphaFoldDB" id="A0A314UF88"/>
<evidence type="ECO:0000313" key="3">
    <source>
        <dbReference type="Proteomes" id="UP000250321"/>
    </source>
</evidence>
<dbReference type="InterPro" id="IPR053232">
    <property type="entry name" value="DnaJ_C/III_chloroplastic"/>
</dbReference>
<dbReference type="PANTHER" id="PTHR45090">
    <property type="entry name" value="CHAPERONE PROTEIN DNAJ 20 CHLOROPLASTIC"/>
    <property type="match status" value="1"/>
</dbReference>
<dbReference type="PANTHER" id="PTHR45090:SF3">
    <property type="entry name" value="OS09G0368800 PROTEIN"/>
    <property type="match status" value="1"/>
</dbReference>
<dbReference type="SMART" id="SM00271">
    <property type="entry name" value="DnaJ"/>
    <property type="match status" value="1"/>
</dbReference>
<comment type="caution">
    <text evidence="2">The sequence shown here is derived from an EMBL/GenBank/DDBJ whole genome shotgun (WGS) entry which is preliminary data.</text>
</comment>
<keyword evidence="3" id="KW-1185">Reference proteome</keyword>
<evidence type="ECO:0000259" key="1">
    <source>
        <dbReference type="PROSITE" id="PS50076"/>
    </source>
</evidence>
<dbReference type="PRINTS" id="PR00625">
    <property type="entry name" value="JDOMAIN"/>
</dbReference>
<evidence type="ECO:0000313" key="2">
    <source>
        <dbReference type="EMBL" id="PQM36011.1"/>
    </source>
</evidence>
<dbReference type="SUPFAM" id="SSF46565">
    <property type="entry name" value="Chaperone J-domain"/>
    <property type="match status" value="1"/>
</dbReference>
<dbReference type="Gene3D" id="1.10.287.110">
    <property type="entry name" value="DnaJ domain"/>
    <property type="match status" value="1"/>
</dbReference>
<dbReference type="InterPro" id="IPR036869">
    <property type="entry name" value="J_dom_sf"/>
</dbReference>
<dbReference type="InterPro" id="IPR001623">
    <property type="entry name" value="DnaJ_domain"/>
</dbReference>
<dbReference type="STRING" id="2094558.A0A314UF88"/>
<dbReference type="OrthoDB" id="10250354at2759"/>
<reference evidence="2 3" key="1">
    <citation type="submission" date="2018-02" db="EMBL/GenBank/DDBJ databases">
        <title>Draft genome of wild Prunus yedoensis var. nudiflora.</title>
        <authorList>
            <person name="Baek S."/>
            <person name="Kim J.-H."/>
            <person name="Choi K."/>
            <person name="Kim G.-B."/>
            <person name="Cho A."/>
            <person name="Jang H."/>
            <person name="Shin C.-H."/>
            <person name="Yu H.-J."/>
            <person name="Mun J.-H."/>
        </authorList>
    </citation>
    <scope>NUCLEOTIDE SEQUENCE [LARGE SCALE GENOMIC DNA]</scope>
    <source>
        <strain evidence="3">cv. Jeju island</strain>
        <tissue evidence="2">Leaf</tissue>
    </source>
</reference>
<protein>
    <recommendedName>
        <fullName evidence="1">J domain-containing protein</fullName>
    </recommendedName>
</protein>
<name>A0A314UF88_PRUYE</name>
<organism evidence="2 3">
    <name type="scientific">Prunus yedoensis var. nudiflora</name>
    <dbReference type="NCBI Taxonomy" id="2094558"/>
    <lineage>
        <taxon>Eukaryota</taxon>
        <taxon>Viridiplantae</taxon>
        <taxon>Streptophyta</taxon>
        <taxon>Embryophyta</taxon>
        <taxon>Tracheophyta</taxon>
        <taxon>Spermatophyta</taxon>
        <taxon>Magnoliopsida</taxon>
        <taxon>eudicotyledons</taxon>
        <taxon>Gunneridae</taxon>
        <taxon>Pentapetalae</taxon>
        <taxon>rosids</taxon>
        <taxon>fabids</taxon>
        <taxon>Rosales</taxon>
        <taxon>Rosaceae</taxon>
        <taxon>Amygdaloideae</taxon>
        <taxon>Amygdaleae</taxon>
        <taxon>Prunus</taxon>
    </lineage>
</organism>
<dbReference type="GO" id="GO:0009507">
    <property type="term" value="C:chloroplast"/>
    <property type="evidence" value="ECO:0007669"/>
    <property type="project" value="TreeGrafter"/>
</dbReference>
<dbReference type="Pfam" id="PF00226">
    <property type="entry name" value="DnaJ"/>
    <property type="match status" value="1"/>
</dbReference>
<dbReference type="InterPro" id="IPR018253">
    <property type="entry name" value="DnaJ_domain_CS"/>
</dbReference>
<dbReference type="Proteomes" id="UP000250321">
    <property type="component" value="Unassembled WGS sequence"/>
</dbReference>
<dbReference type="PROSITE" id="PS50076">
    <property type="entry name" value="DNAJ_2"/>
    <property type="match status" value="1"/>
</dbReference>
<sequence>MEMSLPLQSINPKVAKMAPTLQKARPKQRAHSFKLQTISCRADGLAMHKKKANFYEVLSLGSENNVGLHDIKKAYRSMARKLHPDVCPPSAKEESTRKFIELQKAYETLSDPISREMYDYQLGLPGSSVGLGVEGFCMEVKRSMFQREVWEEQLRGLHKRSQTRRERKNYRSK</sequence>
<feature type="domain" description="J" evidence="1">
    <location>
        <begin position="53"/>
        <end position="122"/>
    </location>
</feature>
<dbReference type="CDD" id="cd06257">
    <property type="entry name" value="DnaJ"/>
    <property type="match status" value="1"/>
</dbReference>